<evidence type="ECO:0000256" key="5">
    <source>
        <dbReference type="ARBA" id="ARBA00022857"/>
    </source>
</evidence>
<comment type="similarity">
    <text evidence="2">Belongs to the FAD-binding monooxygenase family.</text>
</comment>
<keyword evidence="4" id="KW-0274">FAD</keyword>
<dbReference type="PIRSF" id="PIRSF000332">
    <property type="entry name" value="FMO"/>
    <property type="match status" value="1"/>
</dbReference>
<dbReference type="InterPro" id="IPR036188">
    <property type="entry name" value="FAD/NAD-bd_sf"/>
</dbReference>
<dbReference type="SUPFAM" id="SSF51905">
    <property type="entry name" value="FAD/NAD(P)-binding domain"/>
    <property type="match status" value="2"/>
</dbReference>
<keyword evidence="5" id="KW-0521">NADP</keyword>
<keyword evidence="3" id="KW-0285">Flavoprotein</keyword>
<dbReference type="EMBL" id="JADEWU010000003">
    <property type="protein sequence ID" value="MBE9141997.1"/>
    <property type="molecule type" value="Genomic_DNA"/>
</dbReference>
<evidence type="ECO:0000256" key="6">
    <source>
        <dbReference type="ARBA" id="ARBA00023002"/>
    </source>
</evidence>
<evidence type="ECO:0000256" key="3">
    <source>
        <dbReference type="ARBA" id="ARBA00022630"/>
    </source>
</evidence>
<proteinExistence type="inferred from homology"/>
<dbReference type="Pfam" id="PF00743">
    <property type="entry name" value="FMO-like"/>
    <property type="match status" value="2"/>
</dbReference>
<evidence type="ECO:0000313" key="8">
    <source>
        <dbReference type="Proteomes" id="UP000640725"/>
    </source>
</evidence>
<dbReference type="Proteomes" id="UP000640725">
    <property type="component" value="Unassembled WGS sequence"/>
</dbReference>
<keyword evidence="8" id="KW-1185">Reference proteome</keyword>
<name>A0ABR9U6A9_9CYAN</name>
<accession>A0ABR9U6A9</accession>
<dbReference type="RefSeq" id="WP_193867736.1">
    <property type="nucleotide sequence ID" value="NZ_JADEWU010000003.1"/>
</dbReference>
<gene>
    <name evidence="7" type="ORF">IQ236_02020</name>
</gene>
<dbReference type="PANTHER" id="PTHR23023">
    <property type="entry name" value="DIMETHYLANILINE MONOOXYGENASE"/>
    <property type="match status" value="1"/>
</dbReference>
<comment type="caution">
    <text evidence="7">The sequence shown here is derived from an EMBL/GenBank/DDBJ whole genome shotgun (WGS) entry which is preliminary data.</text>
</comment>
<dbReference type="InterPro" id="IPR050346">
    <property type="entry name" value="FMO-like"/>
</dbReference>
<evidence type="ECO:0000256" key="4">
    <source>
        <dbReference type="ARBA" id="ARBA00022827"/>
    </source>
</evidence>
<evidence type="ECO:0000256" key="2">
    <source>
        <dbReference type="ARBA" id="ARBA00010139"/>
    </source>
</evidence>
<organism evidence="7 8">
    <name type="scientific">Planktothrix mougeotii LEGE 06226</name>
    <dbReference type="NCBI Taxonomy" id="1828728"/>
    <lineage>
        <taxon>Bacteria</taxon>
        <taxon>Bacillati</taxon>
        <taxon>Cyanobacteriota</taxon>
        <taxon>Cyanophyceae</taxon>
        <taxon>Oscillatoriophycideae</taxon>
        <taxon>Oscillatoriales</taxon>
        <taxon>Microcoleaceae</taxon>
        <taxon>Planktothrix</taxon>
    </lineage>
</organism>
<protein>
    <submittedName>
        <fullName evidence="7">NAD(P)-binding domain-containing protein</fullName>
    </submittedName>
</protein>
<evidence type="ECO:0000313" key="7">
    <source>
        <dbReference type="EMBL" id="MBE9141997.1"/>
    </source>
</evidence>
<comment type="similarity">
    <text evidence="1">Belongs to the FMO family.</text>
</comment>
<sequence length="556" mass="62031">MRKMDIKRRRIAVIGAGPSGLVTAKELLEQGHDVLVFEQQSMIGGVFANHYDDLRLVSSNLLTSFGDHPSQEGEAHVWTCAEYLEYLYSYAARFELFPHIYCSTHVTSVRRDAGTGTWRVRVQSVQEGTATPRRQVPPAYIEAASSSHHPPAQEQEFEVDHVAVCAGSHQRGNSPTWPGLDDFGGDVLHSSHYWRPECFAHRRVLIVGLGESGSDIALQIAQVAQATAVSTRRGPGYVIPRYYNGQPTDVDSSRCYHAIPLPVMESSLFKLNLRLIDAYMGPDDDPKVLHRAAEINAARGLSAFRRFSTKNSAFVEALIHHGTEYKPDIERIEPGRVQFVDGTHFDCDAIVLCTGYQTQFPFFAEHHPDLVDMGTRVRGLYKRMIDPAIGTELAWIGFVRPGIGSIPPCAEMQARYFALLVSGIKQLPSSTDMTRDIETHGRLDREHFVADAERLATLTDYLRFLESVAEVIGCKPPLRQLFVRDLRTWSKVMFGPISSAQYRLTGPGARPDVARSALRAMPTMPAPTLAFKFLSLLGSKLIYSLSANEKYRSYGF</sequence>
<dbReference type="PRINTS" id="PR00370">
    <property type="entry name" value="FMOXYGENASE"/>
</dbReference>
<dbReference type="Gene3D" id="3.50.50.60">
    <property type="entry name" value="FAD/NAD(P)-binding domain"/>
    <property type="match status" value="1"/>
</dbReference>
<dbReference type="InterPro" id="IPR020946">
    <property type="entry name" value="Flavin_mOase-like"/>
</dbReference>
<keyword evidence="6" id="KW-0560">Oxidoreductase</keyword>
<dbReference type="InterPro" id="IPR000960">
    <property type="entry name" value="Flavin_mOase"/>
</dbReference>
<evidence type="ECO:0000256" key="1">
    <source>
        <dbReference type="ARBA" id="ARBA00009183"/>
    </source>
</evidence>
<reference evidence="7 8" key="1">
    <citation type="submission" date="2020-10" db="EMBL/GenBank/DDBJ databases">
        <authorList>
            <person name="Castelo-Branco R."/>
            <person name="Eusebio N."/>
            <person name="Adriana R."/>
            <person name="Vieira A."/>
            <person name="Brugerolle De Fraissinette N."/>
            <person name="Rezende De Castro R."/>
            <person name="Schneider M.P."/>
            <person name="Vasconcelos V."/>
            <person name="Leao P.N."/>
        </authorList>
    </citation>
    <scope>NUCLEOTIDE SEQUENCE [LARGE SCALE GENOMIC DNA]</scope>
    <source>
        <strain evidence="7 8">LEGE 06226</strain>
    </source>
</reference>